<sequence>MAMAAVAAESARVGDAADMLTAMTPLARLARPDEIASAALFLASDLSSYVAGIDLPVDGRPYGCLIRFPRD</sequence>
<accession>A0A366ECL0</accession>
<dbReference type="Proteomes" id="UP000253529">
    <property type="component" value="Unassembled WGS sequence"/>
</dbReference>
<dbReference type="AlphaFoldDB" id="A0A366ECL0"/>
<dbReference type="Pfam" id="PF13561">
    <property type="entry name" value="adh_short_C2"/>
    <property type="match status" value="1"/>
</dbReference>
<evidence type="ECO:0000313" key="2">
    <source>
        <dbReference type="Proteomes" id="UP000253529"/>
    </source>
</evidence>
<comment type="caution">
    <text evidence="1">The sequence shown here is derived from an EMBL/GenBank/DDBJ whole genome shotgun (WGS) entry which is preliminary data.</text>
</comment>
<reference evidence="1 2" key="1">
    <citation type="submission" date="2018-06" db="EMBL/GenBank/DDBJ databases">
        <title>Genomic Encyclopedia of Type Strains, Phase IV (KMG-IV): sequencing the most valuable type-strain genomes for metagenomic binning, comparative biology and taxonomic classification.</title>
        <authorList>
            <person name="Goeker M."/>
        </authorList>
    </citation>
    <scope>NUCLEOTIDE SEQUENCE [LARGE SCALE GENOMIC DNA]</scope>
    <source>
        <strain evidence="1 2">DSM 24875</strain>
    </source>
</reference>
<gene>
    <name evidence="1" type="ORF">DFR50_1763</name>
</gene>
<keyword evidence="2" id="KW-1185">Reference proteome</keyword>
<dbReference type="InterPro" id="IPR036291">
    <property type="entry name" value="NAD(P)-bd_dom_sf"/>
</dbReference>
<dbReference type="EMBL" id="QNRK01000076">
    <property type="protein sequence ID" value="RBP00078.1"/>
    <property type="molecule type" value="Genomic_DNA"/>
</dbReference>
<proteinExistence type="predicted"/>
<dbReference type="InterPro" id="IPR002347">
    <property type="entry name" value="SDR_fam"/>
</dbReference>
<protein>
    <submittedName>
        <fullName evidence="1">Enoyl-ACP reductase-like protein</fullName>
    </submittedName>
</protein>
<dbReference type="Gene3D" id="3.40.50.720">
    <property type="entry name" value="NAD(P)-binding Rossmann-like Domain"/>
    <property type="match status" value="1"/>
</dbReference>
<dbReference type="SUPFAM" id="SSF51735">
    <property type="entry name" value="NAD(P)-binding Rossmann-fold domains"/>
    <property type="match status" value="1"/>
</dbReference>
<organism evidence="1 2">
    <name type="scientific">Roseiarcus fermentans</name>
    <dbReference type="NCBI Taxonomy" id="1473586"/>
    <lineage>
        <taxon>Bacteria</taxon>
        <taxon>Pseudomonadati</taxon>
        <taxon>Pseudomonadota</taxon>
        <taxon>Alphaproteobacteria</taxon>
        <taxon>Hyphomicrobiales</taxon>
        <taxon>Roseiarcaceae</taxon>
        <taxon>Roseiarcus</taxon>
    </lineage>
</organism>
<evidence type="ECO:0000313" key="1">
    <source>
        <dbReference type="EMBL" id="RBP00078.1"/>
    </source>
</evidence>
<name>A0A366ECL0_9HYPH</name>